<evidence type="ECO:0000256" key="2">
    <source>
        <dbReference type="ARBA" id="ARBA00022729"/>
    </source>
</evidence>
<accession>A0A4Q9FJA3</accession>
<dbReference type="OrthoDB" id="1356197at2"/>
<dbReference type="Proteomes" id="UP000292372">
    <property type="component" value="Unassembled WGS sequence"/>
</dbReference>
<dbReference type="RefSeq" id="WP_130938372.1">
    <property type="nucleotide sequence ID" value="NZ_BMEE01000007.1"/>
</dbReference>
<keyword evidence="2" id="KW-0732">Signal</keyword>
<dbReference type="Pfam" id="PF06280">
    <property type="entry name" value="fn3_5"/>
    <property type="match status" value="1"/>
</dbReference>
<keyword evidence="5" id="KW-1185">Reference proteome</keyword>
<dbReference type="EMBL" id="SIRS01000007">
    <property type="protein sequence ID" value="TBN13199.1"/>
    <property type="molecule type" value="Genomic_DNA"/>
</dbReference>
<comment type="caution">
    <text evidence="4">The sequence shown here is derived from an EMBL/GenBank/DDBJ whole genome shotgun (WGS) entry which is preliminary data.</text>
</comment>
<evidence type="ECO:0000259" key="3">
    <source>
        <dbReference type="Pfam" id="PF06280"/>
    </source>
</evidence>
<reference evidence="4 5" key="1">
    <citation type="journal article" date="2015" name="Int. J. Syst. Evol. Microbiol.">
        <title>Hyunsoonleella pacifica sp. nov., isolated from seawater of South Pacific Gyre.</title>
        <authorList>
            <person name="Gao X."/>
            <person name="Zhang Z."/>
            <person name="Dai X."/>
            <person name="Zhang X.H."/>
        </authorList>
    </citation>
    <scope>NUCLEOTIDE SEQUENCE [LARGE SCALE GENOMIC DNA]</scope>
    <source>
        <strain evidence="4 5">SW033</strain>
    </source>
</reference>
<gene>
    <name evidence="4" type="ORF">EYD46_17040</name>
</gene>
<organism evidence="4 5">
    <name type="scientific">Hyunsoonleella pacifica</name>
    <dbReference type="NCBI Taxonomy" id="1080224"/>
    <lineage>
        <taxon>Bacteria</taxon>
        <taxon>Pseudomonadati</taxon>
        <taxon>Bacteroidota</taxon>
        <taxon>Flavobacteriia</taxon>
        <taxon>Flavobacteriales</taxon>
        <taxon>Flavobacteriaceae</taxon>
    </lineage>
</organism>
<evidence type="ECO:0000256" key="1">
    <source>
        <dbReference type="ARBA" id="ARBA00011073"/>
    </source>
</evidence>
<protein>
    <recommendedName>
        <fullName evidence="3">C5a peptidase/Subtilisin-like protease SBT2-like Fn3-like domain-containing protein</fullName>
    </recommendedName>
</protein>
<name>A0A4Q9FJA3_9FLAO</name>
<feature type="domain" description="C5a peptidase/Subtilisin-like protease SBT2-like Fn3-like" evidence="3">
    <location>
        <begin position="41"/>
        <end position="132"/>
    </location>
</feature>
<dbReference type="GO" id="GO:0004252">
    <property type="term" value="F:serine-type endopeptidase activity"/>
    <property type="evidence" value="ECO:0007669"/>
    <property type="project" value="InterPro"/>
</dbReference>
<dbReference type="InterPro" id="IPR010435">
    <property type="entry name" value="C5a/SBT2-like_Fn3"/>
</dbReference>
<sequence length="167" mass="18118">MKKATIALTIILSFFLGNNIGFSQNNFGCDAELSVEKNRSVKSVGEKGVFFTLILKNTSNAKKNYTLTSSKSQQLCKKSSNDSKSTYNNSELNVLFMLPSNLNSTTSDLNVTINANSSQKFYVKIEAPEGIPYKTWSCLAINAKSDSCSATGAETILSVYVPNPSEG</sequence>
<dbReference type="AlphaFoldDB" id="A0A4Q9FJA3"/>
<evidence type="ECO:0000313" key="5">
    <source>
        <dbReference type="Proteomes" id="UP000292372"/>
    </source>
</evidence>
<proteinExistence type="inferred from homology"/>
<comment type="similarity">
    <text evidence="1">Belongs to the peptidase S8 family.</text>
</comment>
<evidence type="ECO:0000313" key="4">
    <source>
        <dbReference type="EMBL" id="TBN13199.1"/>
    </source>
</evidence>
<dbReference type="GO" id="GO:0016020">
    <property type="term" value="C:membrane"/>
    <property type="evidence" value="ECO:0007669"/>
    <property type="project" value="InterPro"/>
</dbReference>